<gene>
    <name evidence="2" type="ordered locus">bgla_4p2430</name>
</gene>
<dbReference type="NCBIfam" id="NF033419">
    <property type="entry name" value="T6SS_TagK_dom"/>
    <property type="match status" value="1"/>
</dbReference>
<name>F2LSY5_BURGS</name>
<dbReference type="InterPro" id="IPR047914">
    <property type="entry name" value="TagK-like_C"/>
</dbReference>
<proteinExistence type="predicted"/>
<geneLocation type="plasmid" evidence="2 3">
    <name>bgla_4p</name>
</geneLocation>
<organism evidence="2 3">
    <name type="scientific">Burkholderia gladioli (strain BSR3)</name>
    <dbReference type="NCBI Taxonomy" id="999541"/>
    <lineage>
        <taxon>Bacteria</taxon>
        <taxon>Pseudomonadati</taxon>
        <taxon>Pseudomonadota</taxon>
        <taxon>Betaproteobacteria</taxon>
        <taxon>Burkholderiales</taxon>
        <taxon>Burkholderiaceae</taxon>
        <taxon>Burkholderia</taxon>
    </lineage>
</organism>
<dbReference type="KEGG" id="bgd:bgla_4p2430"/>
<dbReference type="AlphaFoldDB" id="F2LSY5"/>
<evidence type="ECO:0000256" key="1">
    <source>
        <dbReference type="SAM" id="MobiDB-lite"/>
    </source>
</evidence>
<reference evidence="2 3" key="1">
    <citation type="journal article" date="2011" name="J. Bacteriol.">
        <title>Complete genome sequence of Burkholderia gladioli BSR3.</title>
        <authorList>
            <person name="Seo Y.S."/>
            <person name="Lim J."/>
            <person name="Choi B.S."/>
            <person name="Kim H."/>
            <person name="Goo E."/>
            <person name="Lee B."/>
            <person name="Lim J.S."/>
            <person name="Choi I.Y."/>
            <person name="Moon J.S."/>
            <person name="Kim J."/>
            <person name="Hwang I."/>
        </authorList>
    </citation>
    <scope>NUCLEOTIDE SEQUENCE [LARGE SCALE GENOMIC DNA]</scope>
    <source>
        <strain evidence="2 3">BSR3</strain>
        <plasmid evidence="2">bgla_4p</plasmid>
    </source>
</reference>
<sequence>MDGKLGLVFKMRTSSHRTLKMRSLRLPWRRQPDISHTEPVLGKGYAWRTSDVVESDLPNDETGEHLHVTNDVLDQLGIGSVDGAAAHMHASSRTTAAAADSPDALVDTLHAQYWRALTDPHATVAAEWAPMVDEPAVHATRPDSADALRAYGDLERAESIEALLFGDRTLEDVFERLDGHTETALDDEPIPEILRLFAPPEFQAAAARRGSALPPALTRREHHALTVDSPLSAPSRKDEG</sequence>
<keyword evidence="3" id="KW-1185">Reference proteome</keyword>
<accession>F2LSY5</accession>
<dbReference type="RefSeq" id="WP_013700175.1">
    <property type="nucleotide sequence ID" value="NC_015383.1"/>
</dbReference>
<feature type="region of interest" description="Disordered" evidence="1">
    <location>
        <begin position="207"/>
        <end position="240"/>
    </location>
</feature>
<dbReference type="Proteomes" id="UP000008316">
    <property type="component" value="Plasmid bgla_4p"/>
</dbReference>
<keyword evidence="2" id="KW-0614">Plasmid</keyword>
<protein>
    <recommendedName>
        <fullName evidence="4">TagK domain-containing protein</fullName>
    </recommendedName>
</protein>
<evidence type="ECO:0000313" key="2">
    <source>
        <dbReference type="EMBL" id="AEA66005.1"/>
    </source>
</evidence>
<dbReference type="EMBL" id="CP002604">
    <property type="protein sequence ID" value="AEA66005.1"/>
    <property type="molecule type" value="Genomic_DNA"/>
</dbReference>
<evidence type="ECO:0008006" key="4">
    <source>
        <dbReference type="Google" id="ProtNLM"/>
    </source>
</evidence>
<evidence type="ECO:0000313" key="3">
    <source>
        <dbReference type="Proteomes" id="UP000008316"/>
    </source>
</evidence>
<dbReference type="HOGENOM" id="CLU_100896_0_0_4"/>